<protein>
    <submittedName>
        <fullName evidence="2">Uncharacterized protein</fullName>
    </submittedName>
</protein>
<dbReference type="RefSeq" id="WP_064255981.1">
    <property type="nucleotide sequence ID" value="NZ_CP132970.1"/>
</dbReference>
<feature type="region of interest" description="Disordered" evidence="1">
    <location>
        <begin position="82"/>
        <end position="107"/>
    </location>
</feature>
<proteinExistence type="predicted"/>
<accession>A0AAU7UXX4</accession>
<organism evidence="2">
    <name type="scientific">Rhodococcus sp. D-6</name>
    <dbReference type="NCBI Taxonomy" id="1387842"/>
    <lineage>
        <taxon>Bacteria</taxon>
        <taxon>Bacillati</taxon>
        <taxon>Actinomycetota</taxon>
        <taxon>Actinomycetes</taxon>
        <taxon>Mycobacteriales</taxon>
        <taxon>Nocardiaceae</taxon>
        <taxon>Rhodococcus</taxon>
    </lineage>
</organism>
<evidence type="ECO:0000256" key="1">
    <source>
        <dbReference type="SAM" id="MobiDB-lite"/>
    </source>
</evidence>
<evidence type="ECO:0000313" key="2">
    <source>
        <dbReference type="EMBL" id="XBW04285.1"/>
    </source>
</evidence>
<dbReference type="AlphaFoldDB" id="A0AAU7UXX4"/>
<gene>
    <name evidence="2" type="ORF">RBB84_24230</name>
</gene>
<dbReference type="EMBL" id="CP132970">
    <property type="protein sequence ID" value="XBW04285.1"/>
    <property type="molecule type" value="Genomic_DNA"/>
</dbReference>
<reference evidence="2" key="1">
    <citation type="submission" date="2023-08" db="EMBL/GenBank/DDBJ databases">
        <title>The novel hydrolase IpcH responsible for the initial isoprocarb degradation step in Rhodococcus sp. D-6.</title>
        <authorList>
            <person name="Zhu Q."/>
        </authorList>
    </citation>
    <scope>NUCLEOTIDE SEQUENCE</scope>
    <source>
        <strain evidence="2">D-6</strain>
    </source>
</reference>
<dbReference type="KEGG" id="rhox:RBB84_24230"/>
<name>A0AAU7UXX4_9NOCA</name>
<sequence>MGITDVVGKAARNAWSLFVAEPALGLLDAVFGGVPAPIVRTAYRLTAIEREIQRPSGSAARDTSWVELDAFLHEPCADSNAPAATLPVEQGSRDDRRVSAGPVCTAG</sequence>